<reference evidence="2" key="1">
    <citation type="submission" date="2016-06" db="EMBL/GenBank/DDBJ databases">
        <title>Draft Genome sequence of the fungus Inonotus baumii.</title>
        <authorList>
            <person name="Zhu H."/>
            <person name="Lin W."/>
        </authorList>
    </citation>
    <scope>NUCLEOTIDE SEQUENCE</scope>
    <source>
        <strain evidence="2">821</strain>
    </source>
</reference>
<feature type="region of interest" description="Disordered" evidence="1">
    <location>
        <begin position="445"/>
        <end position="516"/>
    </location>
</feature>
<feature type="compositionally biased region" description="Basic and acidic residues" evidence="1">
    <location>
        <begin position="470"/>
        <end position="489"/>
    </location>
</feature>
<gene>
    <name evidence="2" type="ORF">A7U60_g7396</name>
</gene>
<dbReference type="EMBL" id="LNZH02000208">
    <property type="protein sequence ID" value="OCB85744.1"/>
    <property type="molecule type" value="Genomic_DNA"/>
</dbReference>
<dbReference type="AlphaFoldDB" id="A0A9Q5N9U8"/>
<proteinExistence type="predicted"/>
<evidence type="ECO:0000313" key="2">
    <source>
        <dbReference type="EMBL" id="OCB85744.1"/>
    </source>
</evidence>
<sequence>MIKYPNYNFQNRGLVFPRNDRVLRPMADSDIMKGLDSTPIQELRRPLDGETKDCEGAEPREVTPIASYNWTNDKEPTIFVPGCPPIWQNRPTPFRLDRDSGVSFIDQNRHRVPQYPLLPLVLAVDHLSPDFDFPSIDIVTDRNNLRKLLRWVNGTISLDFRIDLQLSGSTVLFTRYESTKVEVDSGRLGFGRNFEQYTTKRLAGCESSTGHHRIITYVGLGFGRNFEQYTTKRLAGCESSTGHHRIIIYDFGNLKLLVRFEVDACLHNDTATQDRRDRPEAMRPIPGDKPQDILAALRKMSIRSDDKIEIVSRGVLVPQSSLIELSTKSARGMELDGIDWQEYFPQLFLSQTPHHHLGVHEKGYFRRIDAHALNDSVLSVQQQRQQPAFDKLHVLLQKIKELVIAHGEDARLSLVYRVETKKLEVFSRKASGGVLPDMWLERFKPAPQVTESREDESEPATRAIESDDPDTSKAAKQESDESDDEKLSDYDSDGSSDALNSDEPRWRRYEKLSSRK</sequence>
<dbReference type="OrthoDB" id="420564at2759"/>
<dbReference type="PANTHER" id="PTHR35179">
    <property type="entry name" value="PROTEIN CBG02620"/>
    <property type="match status" value="1"/>
</dbReference>
<protein>
    <recommendedName>
        <fullName evidence="4">Geranylgeranyl pyrophosphate synthetase</fullName>
    </recommendedName>
</protein>
<name>A0A9Q5N9U8_SANBA</name>
<evidence type="ECO:0000313" key="3">
    <source>
        <dbReference type="Proteomes" id="UP000757232"/>
    </source>
</evidence>
<organism evidence="2 3">
    <name type="scientific">Sanghuangporus baumii</name>
    <name type="common">Phellinus baumii</name>
    <dbReference type="NCBI Taxonomy" id="108892"/>
    <lineage>
        <taxon>Eukaryota</taxon>
        <taxon>Fungi</taxon>
        <taxon>Dikarya</taxon>
        <taxon>Basidiomycota</taxon>
        <taxon>Agaricomycotina</taxon>
        <taxon>Agaricomycetes</taxon>
        <taxon>Hymenochaetales</taxon>
        <taxon>Hymenochaetaceae</taxon>
        <taxon>Sanghuangporus</taxon>
    </lineage>
</organism>
<feature type="compositionally biased region" description="Basic and acidic residues" evidence="1">
    <location>
        <begin position="502"/>
        <end position="516"/>
    </location>
</feature>
<evidence type="ECO:0000256" key="1">
    <source>
        <dbReference type="SAM" id="MobiDB-lite"/>
    </source>
</evidence>
<evidence type="ECO:0008006" key="4">
    <source>
        <dbReference type="Google" id="ProtNLM"/>
    </source>
</evidence>
<accession>A0A9Q5N9U8</accession>
<dbReference type="Proteomes" id="UP000757232">
    <property type="component" value="Unassembled WGS sequence"/>
</dbReference>
<dbReference type="PANTHER" id="PTHR35179:SF2">
    <property type="entry name" value="START DOMAIN-CONTAINING PROTEIN"/>
    <property type="match status" value="1"/>
</dbReference>
<comment type="caution">
    <text evidence="2">The sequence shown here is derived from an EMBL/GenBank/DDBJ whole genome shotgun (WGS) entry which is preliminary data.</text>
</comment>
<keyword evidence="3" id="KW-1185">Reference proteome</keyword>